<keyword evidence="8 9" id="KW-0012">Acyltransferase</keyword>
<feature type="transmembrane region" description="Helical" evidence="9">
    <location>
        <begin position="45"/>
        <end position="64"/>
    </location>
</feature>
<evidence type="ECO:0000256" key="8">
    <source>
        <dbReference type="ARBA" id="ARBA00023315"/>
    </source>
</evidence>
<organism evidence="11 12">
    <name type="scientific">Ponticaulis profundi</name>
    <dbReference type="NCBI Taxonomy" id="2665222"/>
    <lineage>
        <taxon>Bacteria</taxon>
        <taxon>Pseudomonadati</taxon>
        <taxon>Pseudomonadota</taxon>
        <taxon>Alphaproteobacteria</taxon>
        <taxon>Hyphomonadales</taxon>
        <taxon>Hyphomonadaceae</taxon>
        <taxon>Ponticaulis</taxon>
    </lineage>
</organism>
<feature type="transmembrane region" description="Helical" evidence="9">
    <location>
        <begin position="214"/>
        <end position="231"/>
    </location>
</feature>
<dbReference type="PANTHER" id="PTHR38686">
    <property type="entry name" value="APOLIPOPROTEIN N-ACYLTRANSFERASE"/>
    <property type="match status" value="1"/>
</dbReference>
<dbReference type="PROSITE" id="PS50263">
    <property type="entry name" value="CN_HYDROLASE"/>
    <property type="match status" value="1"/>
</dbReference>
<dbReference type="Gene3D" id="3.60.110.10">
    <property type="entry name" value="Carbon-nitrogen hydrolase"/>
    <property type="match status" value="1"/>
</dbReference>
<dbReference type="InterPro" id="IPR045378">
    <property type="entry name" value="LNT_N"/>
</dbReference>
<dbReference type="PANTHER" id="PTHR38686:SF1">
    <property type="entry name" value="APOLIPOPROTEIN N-ACYLTRANSFERASE"/>
    <property type="match status" value="1"/>
</dbReference>
<comment type="function">
    <text evidence="9">Catalyzes the phospholipid dependent N-acylation of the N-terminal cysteine of apolipoprotein, the last step in lipoprotein maturation.</text>
</comment>
<dbReference type="RefSeq" id="WP_377377767.1">
    <property type="nucleotide sequence ID" value="NZ_JBHSSW010000009.1"/>
</dbReference>
<evidence type="ECO:0000256" key="6">
    <source>
        <dbReference type="ARBA" id="ARBA00022989"/>
    </source>
</evidence>
<name>A0ABW1S8L7_9PROT</name>
<dbReference type="InterPro" id="IPR004563">
    <property type="entry name" value="Apolipo_AcylTrfase"/>
</dbReference>
<feature type="transmembrane region" description="Helical" evidence="9">
    <location>
        <begin position="76"/>
        <end position="97"/>
    </location>
</feature>
<evidence type="ECO:0000256" key="7">
    <source>
        <dbReference type="ARBA" id="ARBA00023136"/>
    </source>
</evidence>
<keyword evidence="5 9" id="KW-0812">Transmembrane</keyword>
<keyword evidence="6 9" id="KW-1133">Transmembrane helix</keyword>
<dbReference type="InterPro" id="IPR003010">
    <property type="entry name" value="C-N_Hydrolase"/>
</dbReference>
<evidence type="ECO:0000313" key="12">
    <source>
        <dbReference type="Proteomes" id="UP001596303"/>
    </source>
</evidence>
<dbReference type="NCBIfam" id="TIGR00546">
    <property type="entry name" value="lnt"/>
    <property type="match status" value="1"/>
</dbReference>
<keyword evidence="7 9" id="KW-0472">Membrane</keyword>
<protein>
    <recommendedName>
        <fullName evidence="9">Apolipoprotein N-acyltransferase</fullName>
        <shortName evidence="9">ALP N-acyltransferase</shortName>
        <ecNumber evidence="9">2.3.1.269</ecNumber>
    </recommendedName>
</protein>
<evidence type="ECO:0000256" key="4">
    <source>
        <dbReference type="ARBA" id="ARBA00022679"/>
    </source>
</evidence>
<comment type="subcellular location">
    <subcellularLocation>
        <location evidence="1 9">Cell membrane</location>
        <topology evidence="1 9">Multi-pass membrane protein</topology>
    </subcellularLocation>
</comment>
<gene>
    <name evidence="9 11" type="primary">lnt</name>
    <name evidence="11" type="ORF">ACFQDM_08000</name>
</gene>
<feature type="transmembrane region" description="Helical" evidence="9">
    <location>
        <begin position="178"/>
        <end position="202"/>
    </location>
</feature>
<comment type="pathway">
    <text evidence="9">Protein modification; lipoprotein biosynthesis (N-acyl transfer).</text>
</comment>
<dbReference type="CDD" id="cd07571">
    <property type="entry name" value="ALP_N-acyl_transferase"/>
    <property type="match status" value="1"/>
</dbReference>
<sequence length="548" mass="59982">MPKTDSLTIGALHNAIARLSPLRASMLALVCGVLTLFAFAPFQVWPVYVLAITLLVWLIDGARIQKKWRKAAFARGWFFGVGFTLASMHWLASPFLVEPEKHIYFIWMPLILMPAGLGLFFGLASFLAAHVWSRKPARIFALVVALSLTEWLRGHLFGGFPWNLPGTIWAPGSAISQLASVVGVWGLSVLTLFLATAPAALADFRRENFVTGRVLPIFAAAIFFSLSWGWGSARLTTPMGDDVVAMRLVDVGVPQTDKYPQDPTAQMEAARDILITYLDAMGDDFPDEPRIVVWPEAAVPITLLQDPNALDAVSARLGERILITGTPRIDRYAGQTPNWYNSLAVLTKNSRLRGAYAIYDKSRLVPFGELAAADFIPFGHSISGILPGALQRMATAGYTPGTPAQPIELPNGEKILPLICYEALFPQLVIKNSSEADFLINISIDSWFGGAIGPDQHFAQASFRAIESGKPLVRVANLGKSGLVDAFGREAPAAVLNFENDRWPVTVLDISARKTELTTTYSRFSNSLAVFILLIFSFICAIFGRQSR</sequence>
<dbReference type="InterPro" id="IPR036526">
    <property type="entry name" value="C-N_Hydrolase_sf"/>
</dbReference>
<evidence type="ECO:0000256" key="3">
    <source>
        <dbReference type="ARBA" id="ARBA00022475"/>
    </source>
</evidence>
<keyword evidence="12" id="KW-1185">Reference proteome</keyword>
<dbReference type="SUPFAM" id="SSF56317">
    <property type="entry name" value="Carbon-nitrogen hydrolase"/>
    <property type="match status" value="1"/>
</dbReference>
<keyword evidence="3 9" id="KW-1003">Cell membrane</keyword>
<feature type="transmembrane region" description="Helical" evidence="9">
    <location>
        <begin position="139"/>
        <end position="158"/>
    </location>
</feature>
<comment type="catalytic activity">
    <reaction evidence="9">
        <text>N-terminal S-1,2-diacyl-sn-glyceryl-L-cysteinyl-[lipoprotein] + a glycerophospholipid = N-acyl-S-1,2-diacyl-sn-glyceryl-L-cysteinyl-[lipoprotein] + a 2-acyl-sn-glycero-3-phospholipid + H(+)</text>
        <dbReference type="Rhea" id="RHEA:48228"/>
        <dbReference type="Rhea" id="RHEA-COMP:14681"/>
        <dbReference type="Rhea" id="RHEA-COMP:14684"/>
        <dbReference type="ChEBI" id="CHEBI:15378"/>
        <dbReference type="ChEBI" id="CHEBI:136912"/>
        <dbReference type="ChEBI" id="CHEBI:140656"/>
        <dbReference type="ChEBI" id="CHEBI:140657"/>
        <dbReference type="ChEBI" id="CHEBI:140660"/>
        <dbReference type="EC" id="2.3.1.269"/>
    </reaction>
</comment>
<feature type="transmembrane region" description="Helical" evidence="9">
    <location>
        <begin position="524"/>
        <end position="544"/>
    </location>
</feature>
<keyword evidence="4 9" id="KW-0808">Transferase</keyword>
<evidence type="ECO:0000256" key="2">
    <source>
        <dbReference type="ARBA" id="ARBA00010065"/>
    </source>
</evidence>
<evidence type="ECO:0000256" key="1">
    <source>
        <dbReference type="ARBA" id="ARBA00004651"/>
    </source>
</evidence>
<evidence type="ECO:0000313" key="11">
    <source>
        <dbReference type="EMBL" id="MFC6198016.1"/>
    </source>
</evidence>
<feature type="transmembrane region" description="Helical" evidence="9">
    <location>
        <begin position="103"/>
        <end position="127"/>
    </location>
</feature>
<reference evidence="12" key="1">
    <citation type="journal article" date="2019" name="Int. J. Syst. Evol. Microbiol.">
        <title>The Global Catalogue of Microorganisms (GCM) 10K type strain sequencing project: providing services to taxonomists for standard genome sequencing and annotation.</title>
        <authorList>
            <consortium name="The Broad Institute Genomics Platform"/>
            <consortium name="The Broad Institute Genome Sequencing Center for Infectious Disease"/>
            <person name="Wu L."/>
            <person name="Ma J."/>
        </authorList>
    </citation>
    <scope>NUCLEOTIDE SEQUENCE [LARGE SCALE GENOMIC DNA]</scope>
    <source>
        <strain evidence="12">CGMCC-1.15741</strain>
    </source>
</reference>
<evidence type="ECO:0000259" key="10">
    <source>
        <dbReference type="PROSITE" id="PS50263"/>
    </source>
</evidence>
<comment type="caution">
    <text evidence="11">The sequence shown here is derived from an EMBL/GenBank/DDBJ whole genome shotgun (WGS) entry which is preliminary data.</text>
</comment>
<dbReference type="Pfam" id="PF20154">
    <property type="entry name" value="LNT_N"/>
    <property type="match status" value="1"/>
</dbReference>
<accession>A0ABW1S8L7</accession>
<dbReference type="EMBL" id="JBHSSW010000009">
    <property type="protein sequence ID" value="MFC6198016.1"/>
    <property type="molecule type" value="Genomic_DNA"/>
</dbReference>
<feature type="domain" description="CN hydrolase" evidence="10">
    <location>
        <begin position="249"/>
        <end position="512"/>
    </location>
</feature>
<evidence type="ECO:0000256" key="5">
    <source>
        <dbReference type="ARBA" id="ARBA00022692"/>
    </source>
</evidence>
<dbReference type="GO" id="GO:0016746">
    <property type="term" value="F:acyltransferase activity"/>
    <property type="evidence" value="ECO:0007669"/>
    <property type="project" value="UniProtKB-KW"/>
</dbReference>
<evidence type="ECO:0000256" key="9">
    <source>
        <dbReference type="HAMAP-Rule" id="MF_01148"/>
    </source>
</evidence>
<comment type="similarity">
    <text evidence="2 9">Belongs to the CN hydrolase family. Apolipoprotein N-acyltransferase subfamily.</text>
</comment>
<dbReference type="EC" id="2.3.1.269" evidence="9"/>
<dbReference type="Pfam" id="PF00795">
    <property type="entry name" value="CN_hydrolase"/>
    <property type="match status" value="1"/>
</dbReference>
<dbReference type="Proteomes" id="UP001596303">
    <property type="component" value="Unassembled WGS sequence"/>
</dbReference>
<proteinExistence type="inferred from homology"/>
<dbReference type="HAMAP" id="MF_01148">
    <property type="entry name" value="Lnt"/>
    <property type="match status" value="1"/>
</dbReference>